<sequence>MTPPPPPPSFRLSRRGGGNAPDAALDDTDLAAARDALAQGRWGDSRTLLAHTREDWDRRGHRLVVLADSPGSLAWAREWQQTEPDSGDAAALAACAAVSAAVRGRERPENARQAVEDAAARTPADPSPWLASLLLARHTGTPDEARRAFHEVTVRHREHHHAHHLMAAVLAESPDPHTLYEFAHGSASHAPADSPLALLPVVAHAERFRAHRGGTRTADRAAGEHWTGRHAAHLVRSAFDWWLEWGGEEGHPRRAVDLNFLAYAKFHEGRLAEAAALFQRVGSLVTPAPWSYTGRDAHKAFRAARATAYGSA</sequence>
<dbReference type="Proteomes" id="UP001183414">
    <property type="component" value="Unassembled WGS sequence"/>
</dbReference>
<dbReference type="EMBL" id="JAVREQ010000007">
    <property type="protein sequence ID" value="MDT0379274.1"/>
    <property type="molecule type" value="Genomic_DNA"/>
</dbReference>
<evidence type="ECO:0000256" key="1">
    <source>
        <dbReference type="SAM" id="MobiDB-lite"/>
    </source>
</evidence>
<proteinExistence type="predicted"/>
<feature type="region of interest" description="Disordered" evidence="1">
    <location>
        <begin position="1"/>
        <end position="25"/>
    </location>
</feature>
<feature type="region of interest" description="Disordered" evidence="1">
    <location>
        <begin position="105"/>
        <end position="124"/>
    </location>
</feature>
<comment type="caution">
    <text evidence="2">The sequence shown here is derived from an EMBL/GenBank/DDBJ whole genome shotgun (WGS) entry which is preliminary data.</text>
</comment>
<evidence type="ECO:0008006" key="4">
    <source>
        <dbReference type="Google" id="ProtNLM"/>
    </source>
</evidence>
<gene>
    <name evidence="2" type="ORF">RM572_10905</name>
</gene>
<dbReference type="InterPro" id="IPR011990">
    <property type="entry name" value="TPR-like_helical_dom_sf"/>
</dbReference>
<feature type="compositionally biased region" description="Basic and acidic residues" evidence="1">
    <location>
        <begin position="105"/>
        <end position="119"/>
    </location>
</feature>
<dbReference type="Gene3D" id="1.25.40.10">
    <property type="entry name" value="Tetratricopeptide repeat domain"/>
    <property type="match status" value="1"/>
</dbReference>
<dbReference type="RefSeq" id="WP_311673062.1">
    <property type="nucleotide sequence ID" value="NZ_JAVREQ010000007.1"/>
</dbReference>
<reference evidence="3" key="1">
    <citation type="submission" date="2023-07" db="EMBL/GenBank/DDBJ databases">
        <title>30 novel species of actinomycetes from the DSMZ collection.</title>
        <authorList>
            <person name="Nouioui I."/>
        </authorList>
    </citation>
    <scope>NUCLEOTIDE SEQUENCE [LARGE SCALE GENOMIC DNA]</scope>
    <source>
        <strain evidence="3">DSM 42041</strain>
    </source>
</reference>
<dbReference type="SUPFAM" id="SSF48452">
    <property type="entry name" value="TPR-like"/>
    <property type="match status" value="1"/>
</dbReference>
<evidence type="ECO:0000313" key="2">
    <source>
        <dbReference type="EMBL" id="MDT0379274.1"/>
    </source>
</evidence>
<keyword evidence="3" id="KW-1185">Reference proteome</keyword>
<protein>
    <recommendedName>
        <fullName evidence="4">Tetratricopeptide repeat protein</fullName>
    </recommendedName>
</protein>
<name>A0ABU2NQM6_9ACTN</name>
<evidence type="ECO:0000313" key="3">
    <source>
        <dbReference type="Proteomes" id="UP001183414"/>
    </source>
</evidence>
<accession>A0ABU2NQM6</accession>
<organism evidence="2 3">
    <name type="scientific">Streptomyces hazeniae</name>
    <dbReference type="NCBI Taxonomy" id="3075538"/>
    <lineage>
        <taxon>Bacteria</taxon>
        <taxon>Bacillati</taxon>
        <taxon>Actinomycetota</taxon>
        <taxon>Actinomycetes</taxon>
        <taxon>Kitasatosporales</taxon>
        <taxon>Streptomycetaceae</taxon>
        <taxon>Streptomyces</taxon>
    </lineage>
</organism>